<dbReference type="InterPro" id="IPR011660">
    <property type="entry name" value="VapB-like"/>
</dbReference>
<sequence>MQPPRLGLRMLAQIIGPEVVIAGDRARHGPRLRFFQPHASHGRKPGDGGRVMGVQLNIKDAETVRLARQLADATGQPVTQVIRLALEREVQRREEEFAEVLAKVKEISREFIASMPPEMRGKSSKEWMDDMYDEDGLPK</sequence>
<proteinExistence type="predicted"/>
<reference evidence="3 4" key="1">
    <citation type="submission" date="2017-11" db="EMBL/GenBank/DDBJ databases">
        <title>Complete genome sequence of Sphingomonas sp. Strain Cra20, a psychrotolerant potential plant growth promoting rhizobacteria.</title>
        <authorList>
            <person name="Luo Y."/>
        </authorList>
    </citation>
    <scope>NUCLEOTIDE SEQUENCE [LARGE SCALE GENOMIC DNA]</scope>
    <source>
        <strain evidence="3 4">Cra20</strain>
    </source>
</reference>
<accession>A0A2K8MKT5</accession>
<feature type="coiled-coil region" evidence="1">
    <location>
        <begin position="83"/>
        <end position="110"/>
    </location>
</feature>
<dbReference type="Pfam" id="PF07704">
    <property type="entry name" value="PSK_trans_fac"/>
    <property type="match status" value="1"/>
</dbReference>
<feature type="compositionally biased region" description="Basic and acidic residues" evidence="2">
    <location>
        <begin position="119"/>
        <end position="128"/>
    </location>
</feature>
<feature type="region of interest" description="Disordered" evidence="2">
    <location>
        <begin position="115"/>
        <end position="139"/>
    </location>
</feature>
<evidence type="ECO:0000313" key="3">
    <source>
        <dbReference type="EMBL" id="ATY34502.1"/>
    </source>
</evidence>
<evidence type="ECO:0000256" key="1">
    <source>
        <dbReference type="SAM" id="Coils"/>
    </source>
</evidence>
<keyword evidence="1" id="KW-0175">Coiled coil</keyword>
<evidence type="ECO:0000256" key="2">
    <source>
        <dbReference type="SAM" id="MobiDB-lite"/>
    </source>
</evidence>
<dbReference type="KEGG" id="sphc:CVN68_08055"/>
<dbReference type="AlphaFoldDB" id="A0A2K8MKT5"/>
<dbReference type="Proteomes" id="UP000229081">
    <property type="component" value="Chromosome"/>
</dbReference>
<name>A0A2K8MKT5_9SPHN</name>
<feature type="compositionally biased region" description="Acidic residues" evidence="2">
    <location>
        <begin position="129"/>
        <end position="139"/>
    </location>
</feature>
<evidence type="ECO:0000313" key="4">
    <source>
        <dbReference type="Proteomes" id="UP000229081"/>
    </source>
</evidence>
<evidence type="ECO:0008006" key="5">
    <source>
        <dbReference type="Google" id="ProtNLM"/>
    </source>
</evidence>
<organism evidence="3 4">
    <name type="scientific">Sphingomonas psychrotolerans</name>
    <dbReference type="NCBI Taxonomy" id="1327635"/>
    <lineage>
        <taxon>Bacteria</taxon>
        <taxon>Pseudomonadati</taxon>
        <taxon>Pseudomonadota</taxon>
        <taxon>Alphaproteobacteria</taxon>
        <taxon>Sphingomonadales</taxon>
        <taxon>Sphingomonadaceae</taxon>
        <taxon>Sphingomonas</taxon>
    </lineage>
</organism>
<dbReference type="EMBL" id="CP024923">
    <property type="protein sequence ID" value="ATY34502.1"/>
    <property type="molecule type" value="Genomic_DNA"/>
</dbReference>
<keyword evidence="4" id="KW-1185">Reference proteome</keyword>
<protein>
    <recommendedName>
        <fullName evidence="5">Transcription factor</fullName>
    </recommendedName>
</protein>
<gene>
    <name evidence="3" type="ORF">CVN68_08055</name>
</gene>